<dbReference type="RefSeq" id="WP_252589455.1">
    <property type="nucleotide sequence ID" value="NZ_JAMWYS010000058.1"/>
</dbReference>
<comment type="caution">
    <text evidence="3">The sequence shown here is derived from an EMBL/GenBank/DDBJ whole genome shotgun (WGS) entry which is preliminary data.</text>
</comment>
<dbReference type="InterPro" id="IPR013078">
    <property type="entry name" value="His_Pase_superF_clade-1"/>
</dbReference>
<proteinExistence type="predicted"/>
<dbReference type="GO" id="GO:0045820">
    <property type="term" value="P:negative regulation of glycolytic process"/>
    <property type="evidence" value="ECO:0007669"/>
    <property type="project" value="TreeGrafter"/>
</dbReference>
<dbReference type="GO" id="GO:0004331">
    <property type="term" value="F:fructose-2,6-bisphosphate 2-phosphatase activity"/>
    <property type="evidence" value="ECO:0007669"/>
    <property type="project" value="TreeGrafter"/>
</dbReference>
<dbReference type="AlphaFoldDB" id="A0A9X2F566"/>
<dbReference type="Gene3D" id="3.40.50.1240">
    <property type="entry name" value="Phosphoglycerate mutase-like"/>
    <property type="match status" value="1"/>
</dbReference>
<dbReference type="PROSITE" id="PS00175">
    <property type="entry name" value="PG_MUTASE"/>
    <property type="match status" value="1"/>
</dbReference>
<organism evidence="3 4">
    <name type="scientific">Solitalea agri</name>
    <dbReference type="NCBI Taxonomy" id="2953739"/>
    <lineage>
        <taxon>Bacteria</taxon>
        <taxon>Pseudomonadati</taxon>
        <taxon>Bacteroidota</taxon>
        <taxon>Sphingobacteriia</taxon>
        <taxon>Sphingobacteriales</taxon>
        <taxon>Sphingobacteriaceae</taxon>
        <taxon>Solitalea</taxon>
    </lineage>
</organism>
<dbReference type="InterPro" id="IPR051695">
    <property type="entry name" value="Phosphoglycerate_Mutase"/>
</dbReference>
<dbReference type="PANTHER" id="PTHR46517:SF1">
    <property type="entry name" value="FRUCTOSE-2,6-BISPHOSPHATASE TIGAR"/>
    <property type="match status" value="1"/>
</dbReference>
<protein>
    <submittedName>
        <fullName evidence="3">Histidine phosphatase family protein</fullName>
    </submittedName>
</protein>
<gene>
    <name evidence="3" type="ORF">NF867_16280</name>
</gene>
<sequence length="231" mass="27053">MDKKYMKEIFMNHPAFQEGDVDVQNRDYKKILYVVRHGETDYNRSGVVQGRGVNTDLNQLGREQAQLFYDSYKQIPFNKIYTSTLKRTHQTMEPFITKGLPWEQFEGFDELDWGENEGKPYKSDVIDSFTAVTSAWTEGNYAVRFTGGESPLDVSHRQMEAMKHVMRKEEEKNVLICMHGRAMRILLCGLLNIEFRYMDKFIHQNTSLYTLGYDGEQFELVTFNSLAHLEK</sequence>
<dbReference type="CDD" id="cd07067">
    <property type="entry name" value="HP_PGM_like"/>
    <property type="match status" value="1"/>
</dbReference>
<dbReference type="GO" id="GO:0005829">
    <property type="term" value="C:cytosol"/>
    <property type="evidence" value="ECO:0007669"/>
    <property type="project" value="TreeGrafter"/>
</dbReference>
<evidence type="ECO:0000313" key="4">
    <source>
        <dbReference type="Proteomes" id="UP001155182"/>
    </source>
</evidence>
<evidence type="ECO:0000256" key="2">
    <source>
        <dbReference type="PIRSR" id="PIRSR613078-2"/>
    </source>
</evidence>
<dbReference type="PANTHER" id="PTHR46517">
    <property type="entry name" value="FRUCTOSE-2,6-BISPHOSPHATASE TIGAR"/>
    <property type="match status" value="1"/>
</dbReference>
<dbReference type="EMBL" id="JAMWYS010000058">
    <property type="protein sequence ID" value="MCO4294420.1"/>
    <property type="molecule type" value="Genomic_DNA"/>
</dbReference>
<reference evidence="3" key="1">
    <citation type="submission" date="2022-06" db="EMBL/GenBank/DDBJ databases">
        <title>Solitalea sp. MAHUQ-68 isolated from rhizospheric soil.</title>
        <authorList>
            <person name="Huq M.A."/>
        </authorList>
    </citation>
    <scope>NUCLEOTIDE SEQUENCE</scope>
    <source>
        <strain evidence="3">MAHUQ-68</strain>
    </source>
</reference>
<evidence type="ECO:0000256" key="1">
    <source>
        <dbReference type="ARBA" id="ARBA00022801"/>
    </source>
</evidence>
<feature type="binding site" evidence="2">
    <location>
        <position position="87"/>
    </location>
    <ligand>
        <name>substrate</name>
    </ligand>
</feature>
<dbReference type="SUPFAM" id="SSF53254">
    <property type="entry name" value="Phosphoglycerate mutase-like"/>
    <property type="match status" value="1"/>
</dbReference>
<name>A0A9X2F566_9SPHI</name>
<dbReference type="Pfam" id="PF00300">
    <property type="entry name" value="His_Phos_1"/>
    <property type="match status" value="1"/>
</dbReference>
<accession>A0A9X2F566</accession>
<dbReference type="InterPro" id="IPR029033">
    <property type="entry name" value="His_PPase_superfam"/>
</dbReference>
<evidence type="ECO:0000313" key="3">
    <source>
        <dbReference type="EMBL" id="MCO4294420.1"/>
    </source>
</evidence>
<dbReference type="GO" id="GO:0043456">
    <property type="term" value="P:regulation of pentose-phosphate shunt"/>
    <property type="evidence" value="ECO:0007669"/>
    <property type="project" value="TreeGrafter"/>
</dbReference>
<dbReference type="SMART" id="SM00855">
    <property type="entry name" value="PGAM"/>
    <property type="match status" value="1"/>
</dbReference>
<dbReference type="Proteomes" id="UP001155182">
    <property type="component" value="Unassembled WGS sequence"/>
</dbReference>
<keyword evidence="4" id="KW-1185">Reference proteome</keyword>
<keyword evidence="1" id="KW-0378">Hydrolase</keyword>
<feature type="binding site" evidence="2">
    <location>
        <begin position="36"/>
        <end position="43"/>
    </location>
    <ligand>
        <name>substrate</name>
    </ligand>
</feature>
<dbReference type="InterPro" id="IPR001345">
    <property type="entry name" value="PG/BPGM_mutase_AS"/>
</dbReference>